<keyword evidence="4" id="KW-1185">Reference proteome</keyword>
<dbReference type="InterPro" id="IPR013098">
    <property type="entry name" value="Ig_I-set"/>
</dbReference>
<organism evidence="3 4">
    <name type="scientific">Mugilogobius chulae</name>
    <name type="common">yellowstripe goby</name>
    <dbReference type="NCBI Taxonomy" id="88201"/>
    <lineage>
        <taxon>Eukaryota</taxon>
        <taxon>Metazoa</taxon>
        <taxon>Chordata</taxon>
        <taxon>Craniata</taxon>
        <taxon>Vertebrata</taxon>
        <taxon>Euteleostomi</taxon>
        <taxon>Actinopterygii</taxon>
        <taxon>Neopterygii</taxon>
        <taxon>Teleostei</taxon>
        <taxon>Neoteleostei</taxon>
        <taxon>Acanthomorphata</taxon>
        <taxon>Gobiaria</taxon>
        <taxon>Gobiiformes</taxon>
        <taxon>Gobioidei</taxon>
        <taxon>Gobiidae</taxon>
        <taxon>Gobionellinae</taxon>
        <taxon>Mugilogobius</taxon>
    </lineage>
</organism>
<sequence length="715" mass="79518">MVDSSIGVRILSKAQISMCLDNNSLERLGRLRGLNPGRLKELRTCVLSVEVSKGEVKKRLAAAEKDLSTVSSRLVQMAMPRQARSASKSFAAMLQALNTAIDEMAADAEKIVQVILMDAQKPMSNHIQQTSRCREGQPITLTCSSPTSCSPDLEIESASLVHLFENTQVYTAQHLSHPHGDDGREFTCQTQGNEDKQLIKTTISVEWSSVTLTCSAKAHRPSLYLAQVRGNSFKHEGAILTIHSAQIEHNGEYVCTAKNEFGTGTSNVRIDVKFKPKNTYINSQTREVVVGGSVTFNCNSDANPLPHEYYWYRVGSANNFQTTITNSLELKSVQRTDKACYKCKAQNKLGPGDYSRDLCLEVLVPPTSLTLSMDTEVTEGQRVSITCRVDNAPQNVRVQADPGLTVKENTTVTLHCSAQSHPPVSSMTWSRGRTGQELSVHTGHTFSVRSVSVNDSDFYTCTAHNQVGKRTSAPAHLIVKFGPKQTVVLRAEEEQGPDGSRSVTLSCSSHSVPPVRSYTWYRRTEDRELKVSENINYTVLSTQPGVYYCTAKNEISERTSEPVSLFQGIKQRGRLKRKERNKSWWRSCSRPVGPWHSSRNLTEDAHGRPAASRDQNTQADPLFYASLHFDKTKRTMPSKEKEEVIYSTVKKHKKEVGDVYENIPTVQEATWSSTSDSSEEEVEVNYSTVNFKSKAQNGEQTRVTAAEEDYSILGL</sequence>
<dbReference type="Pfam" id="PF13927">
    <property type="entry name" value="Ig_3"/>
    <property type="match status" value="1"/>
</dbReference>
<protein>
    <recommendedName>
        <fullName evidence="2">Ig-like domain-containing protein</fullName>
    </recommendedName>
</protein>
<feature type="domain" description="Ig-like" evidence="2">
    <location>
        <begin position="276"/>
        <end position="359"/>
    </location>
</feature>
<dbReference type="SUPFAM" id="SSF48726">
    <property type="entry name" value="Immunoglobulin"/>
    <property type="match status" value="4"/>
</dbReference>
<dbReference type="EMBL" id="JBBPFD010000019">
    <property type="protein sequence ID" value="KAK7886996.1"/>
    <property type="molecule type" value="Genomic_DNA"/>
</dbReference>
<dbReference type="PANTHER" id="PTHR46013:SF4">
    <property type="entry name" value="B-CELL RECEPTOR CD22-RELATED"/>
    <property type="match status" value="1"/>
</dbReference>
<comment type="caution">
    <text evidence="3">The sequence shown here is derived from an EMBL/GenBank/DDBJ whole genome shotgun (WGS) entry which is preliminary data.</text>
</comment>
<dbReference type="SMART" id="SM00409">
    <property type="entry name" value="IG"/>
    <property type="match status" value="4"/>
</dbReference>
<dbReference type="InterPro" id="IPR003598">
    <property type="entry name" value="Ig_sub2"/>
</dbReference>
<dbReference type="CDD" id="cd00096">
    <property type="entry name" value="Ig"/>
    <property type="match status" value="2"/>
</dbReference>
<dbReference type="InterPro" id="IPR003599">
    <property type="entry name" value="Ig_sub"/>
</dbReference>
<dbReference type="InterPro" id="IPR036179">
    <property type="entry name" value="Ig-like_dom_sf"/>
</dbReference>
<evidence type="ECO:0000259" key="2">
    <source>
        <dbReference type="PROSITE" id="PS50835"/>
    </source>
</evidence>
<dbReference type="Gene3D" id="2.60.40.10">
    <property type="entry name" value="Immunoglobulins"/>
    <property type="match status" value="5"/>
</dbReference>
<dbReference type="Pfam" id="PF13895">
    <property type="entry name" value="Ig_2"/>
    <property type="match status" value="2"/>
</dbReference>
<proteinExistence type="predicted"/>
<accession>A0AAW0MY17</accession>
<feature type="domain" description="Ig-like" evidence="2">
    <location>
        <begin position="393"/>
        <end position="472"/>
    </location>
</feature>
<name>A0AAW0MY17_9GOBI</name>
<dbReference type="PANTHER" id="PTHR46013">
    <property type="entry name" value="VASCULAR CELL ADHESION MOLECULE 1"/>
    <property type="match status" value="1"/>
</dbReference>
<gene>
    <name evidence="3" type="ORF">WMY93_026617</name>
</gene>
<dbReference type="SMART" id="SM00408">
    <property type="entry name" value="IGc2"/>
    <property type="match status" value="4"/>
</dbReference>
<evidence type="ECO:0000256" key="1">
    <source>
        <dbReference type="SAM" id="MobiDB-lite"/>
    </source>
</evidence>
<evidence type="ECO:0000313" key="4">
    <source>
        <dbReference type="Proteomes" id="UP001460270"/>
    </source>
</evidence>
<dbReference type="InterPro" id="IPR007110">
    <property type="entry name" value="Ig-like_dom"/>
</dbReference>
<feature type="domain" description="Ig-like" evidence="2">
    <location>
        <begin position="151"/>
        <end position="271"/>
    </location>
</feature>
<dbReference type="Pfam" id="PF07679">
    <property type="entry name" value="I-set"/>
    <property type="match status" value="1"/>
</dbReference>
<evidence type="ECO:0000313" key="3">
    <source>
        <dbReference type="EMBL" id="KAK7886996.1"/>
    </source>
</evidence>
<feature type="domain" description="Ig-like" evidence="2">
    <location>
        <begin position="483"/>
        <end position="564"/>
    </location>
</feature>
<dbReference type="InterPro" id="IPR013783">
    <property type="entry name" value="Ig-like_fold"/>
</dbReference>
<feature type="region of interest" description="Disordered" evidence="1">
    <location>
        <begin position="596"/>
        <end position="617"/>
    </location>
</feature>
<dbReference type="AlphaFoldDB" id="A0AAW0MY17"/>
<reference evidence="4" key="1">
    <citation type="submission" date="2024-04" db="EMBL/GenBank/DDBJ databases">
        <title>Salinicola lusitanus LLJ914,a marine bacterium isolated from the Okinawa Trough.</title>
        <authorList>
            <person name="Li J."/>
        </authorList>
    </citation>
    <scope>NUCLEOTIDE SEQUENCE [LARGE SCALE GENOMIC DNA]</scope>
</reference>
<dbReference type="PROSITE" id="PS50835">
    <property type="entry name" value="IG_LIKE"/>
    <property type="match status" value="4"/>
</dbReference>
<dbReference type="Proteomes" id="UP001460270">
    <property type="component" value="Unassembled WGS sequence"/>
</dbReference>